<protein>
    <recommendedName>
        <fullName evidence="3">HEPN AbiU2-like domain-containing protein</fullName>
    </recommendedName>
</protein>
<evidence type="ECO:0008006" key="3">
    <source>
        <dbReference type="Google" id="ProtNLM"/>
    </source>
</evidence>
<proteinExistence type="predicted"/>
<dbReference type="RefSeq" id="WP_226899072.1">
    <property type="nucleotide sequence ID" value="NZ_CBCSDF010000001.1"/>
</dbReference>
<evidence type="ECO:0000313" key="2">
    <source>
        <dbReference type="Proteomes" id="UP001304419"/>
    </source>
</evidence>
<dbReference type="EMBL" id="CP137578">
    <property type="protein sequence ID" value="WOX30431.1"/>
    <property type="molecule type" value="Genomic_DNA"/>
</dbReference>
<evidence type="ECO:0000313" key="1">
    <source>
        <dbReference type="EMBL" id="WOX30431.1"/>
    </source>
</evidence>
<keyword evidence="2" id="KW-1185">Reference proteome</keyword>
<name>A0ABZ0MF02_9GAMM</name>
<dbReference type="Proteomes" id="UP001304419">
    <property type="component" value="Chromosome 1"/>
</dbReference>
<gene>
    <name evidence="1" type="ORF">R5H13_09290</name>
</gene>
<accession>A0ABZ0MF02</accession>
<organism evidence="1 2">
    <name type="scientific">Pseudoalteromonas maricaloris</name>
    <dbReference type="NCBI Taxonomy" id="184924"/>
    <lineage>
        <taxon>Bacteria</taxon>
        <taxon>Pseudomonadati</taxon>
        <taxon>Pseudomonadota</taxon>
        <taxon>Gammaproteobacteria</taxon>
        <taxon>Alteromonadales</taxon>
        <taxon>Pseudoalteromonadaceae</taxon>
        <taxon>Pseudoalteromonas</taxon>
    </lineage>
</organism>
<reference evidence="1 2" key="1">
    <citation type="submission" date="2023-10" db="EMBL/GenBank/DDBJ databases">
        <title>To unveil natural product biosynthetic capacity in Pseudoalteromonas.</title>
        <authorList>
            <person name="Wang J."/>
        </authorList>
    </citation>
    <scope>NUCLEOTIDE SEQUENCE [LARGE SCALE GENOMIC DNA]</scope>
    <source>
        <strain evidence="1 2">DSM 15914</strain>
    </source>
</reference>
<sequence>MTRNIEKYKNDIEGLLERGNYLLVALQYDCYPDRIEKAYGEDFKKIKKNLPSFKRKYQSWYSESKALVRQLLPDRLADFAKHYEKPKPRKDISFENYRIEDALQGLRVTRNHGSEVVVDNDAAIPHLEQQIAIVESIMARFESSLFDIRHSTISAGRYIRFRSSRVP</sequence>